<feature type="compositionally biased region" description="Basic and acidic residues" evidence="1">
    <location>
        <begin position="155"/>
        <end position="171"/>
    </location>
</feature>
<dbReference type="AlphaFoldDB" id="A0AAD9R690"/>
<reference evidence="2" key="2">
    <citation type="journal article" date="2023" name="Science">
        <title>Genomic signatures of disease resistance in endangered staghorn corals.</title>
        <authorList>
            <person name="Vollmer S.V."/>
            <person name="Selwyn J.D."/>
            <person name="Despard B.A."/>
            <person name="Roesel C.L."/>
        </authorList>
    </citation>
    <scope>NUCLEOTIDE SEQUENCE</scope>
    <source>
        <strain evidence="2">K2</strain>
    </source>
</reference>
<feature type="region of interest" description="Disordered" evidence="1">
    <location>
        <begin position="98"/>
        <end position="190"/>
    </location>
</feature>
<evidence type="ECO:0000313" key="3">
    <source>
        <dbReference type="Proteomes" id="UP001249851"/>
    </source>
</evidence>
<feature type="compositionally biased region" description="Basic and acidic residues" evidence="1">
    <location>
        <begin position="48"/>
        <end position="61"/>
    </location>
</feature>
<evidence type="ECO:0000313" key="2">
    <source>
        <dbReference type="EMBL" id="KAK2573824.1"/>
    </source>
</evidence>
<reference evidence="2" key="1">
    <citation type="journal article" date="2023" name="G3 (Bethesda)">
        <title>Whole genome assembly and annotation of the endangered Caribbean coral Acropora cervicornis.</title>
        <authorList>
            <person name="Selwyn J.D."/>
            <person name="Vollmer S.V."/>
        </authorList>
    </citation>
    <scope>NUCLEOTIDE SEQUENCE</scope>
    <source>
        <strain evidence="2">K2</strain>
    </source>
</reference>
<name>A0AAD9R690_ACRCE</name>
<organism evidence="2 3">
    <name type="scientific">Acropora cervicornis</name>
    <name type="common">Staghorn coral</name>
    <dbReference type="NCBI Taxonomy" id="6130"/>
    <lineage>
        <taxon>Eukaryota</taxon>
        <taxon>Metazoa</taxon>
        <taxon>Cnidaria</taxon>
        <taxon>Anthozoa</taxon>
        <taxon>Hexacorallia</taxon>
        <taxon>Scleractinia</taxon>
        <taxon>Astrocoeniina</taxon>
        <taxon>Acroporidae</taxon>
        <taxon>Acropora</taxon>
    </lineage>
</organism>
<feature type="compositionally biased region" description="Acidic residues" evidence="1">
    <location>
        <begin position="179"/>
        <end position="190"/>
    </location>
</feature>
<sequence>MRRSIKNTERKSKSSKRKEKHKDEGIVSAEFDDENTDELIAQTVQSNAHEEDMKTASDRSTHVITENFPDDRKVVSVDDEAADDSPEYVSWKVGKENAIQERAREKEAQMDKKRKEKQIRIERNERLREQKERKREREYSRLPVEVLQQVVKQQESQKLEDETRTDRKGGDHVTFASSSEEEEDEDANTEEDLAVKVVVIPKEIRKPKKIQQSANSFLQEHLFGDRLQRISAISDLDRCKKKDIYEPASKFCKKSSLC</sequence>
<proteinExistence type="predicted"/>
<feature type="compositionally biased region" description="Basic and acidic residues" evidence="1">
    <location>
        <begin position="1"/>
        <end position="12"/>
    </location>
</feature>
<accession>A0AAD9R690</accession>
<protein>
    <submittedName>
        <fullName evidence="2">Uncharacterized protein</fullName>
    </submittedName>
</protein>
<comment type="caution">
    <text evidence="2">The sequence shown here is derived from an EMBL/GenBank/DDBJ whole genome shotgun (WGS) entry which is preliminary data.</text>
</comment>
<evidence type="ECO:0000256" key="1">
    <source>
        <dbReference type="SAM" id="MobiDB-lite"/>
    </source>
</evidence>
<feature type="region of interest" description="Disordered" evidence="1">
    <location>
        <begin position="1"/>
        <end position="67"/>
    </location>
</feature>
<feature type="compositionally biased region" description="Low complexity" evidence="1">
    <location>
        <begin position="144"/>
        <end position="154"/>
    </location>
</feature>
<dbReference type="Proteomes" id="UP001249851">
    <property type="component" value="Unassembled WGS sequence"/>
</dbReference>
<gene>
    <name evidence="2" type="ORF">P5673_001526</name>
</gene>
<keyword evidence="3" id="KW-1185">Reference proteome</keyword>
<dbReference type="EMBL" id="JARQWQ010000002">
    <property type="protein sequence ID" value="KAK2573824.1"/>
    <property type="molecule type" value="Genomic_DNA"/>
</dbReference>
<feature type="compositionally biased region" description="Basic and acidic residues" evidence="1">
    <location>
        <begin position="98"/>
        <end position="140"/>
    </location>
</feature>